<dbReference type="InterPro" id="IPR001915">
    <property type="entry name" value="Peptidase_M48"/>
</dbReference>
<dbReference type="GO" id="GO:0051603">
    <property type="term" value="P:proteolysis involved in protein catabolic process"/>
    <property type="evidence" value="ECO:0007669"/>
    <property type="project" value="TreeGrafter"/>
</dbReference>
<evidence type="ECO:0000313" key="11">
    <source>
        <dbReference type="Proteomes" id="UP000270626"/>
    </source>
</evidence>
<evidence type="ECO:0000256" key="4">
    <source>
        <dbReference type="ARBA" id="ARBA00022833"/>
    </source>
</evidence>
<dbReference type="GO" id="GO:0004222">
    <property type="term" value="F:metalloendopeptidase activity"/>
    <property type="evidence" value="ECO:0007669"/>
    <property type="project" value="InterPro"/>
</dbReference>
<accession>A0A495WAS7</accession>
<name>A0A495WAS7_9RHOO</name>
<dbReference type="RefSeq" id="WP_121458117.1">
    <property type="nucleotide sequence ID" value="NZ_RBXP01000014.1"/>
</dbReference>
<comment type="cofactor">
    <cofactor evidence="6">
        <name>Zn(2+)</name>
        <dbReference type="ChEBI" id="CHEBI:29105"/>
    </cofactor>
    <text evidence="6">Binds 1 zinc ion per subunit.</text>
</comment>
<keyword evidence="2" id="KW-0479">Metal-binding</keyword>
<evidence type="ECO:0000256" key="7">
    <source>
        <dbReference type="SAM" id="MobiDB-lite"/>
    </source>
</evidence>
<dbReference type="AlphaFoldDB" id="A0A495WAS7"/>
<reference evidence="10 11" key="1">
    <citation type="submission" date="2018-10" db="EMBL/GenBank/DDBJ databases">
        <title>Genomic Encyclopedia of Type Strains, Phase IV (KMG-IV): sequencing the most valuable type-strain genomes for metagenomic binning, comparative biology and taxonomic classification.</title>
        <authorList>
            <person name="Goeker M."/>
        </authorList>
    </citation>
    <scope>NUCLEOTIDE SEQUENCE [LARGE SCALE GENOMIC DNA]</scope>
    <source>
        <strain evidence="10 11">DSM 23841</strain>
    </source>
</reference>
<evidence type="ECO:0000256" key="6">
    <source>
        <dbReference type="RuleBase" id="RU003983"/>
    </source>
</evidence>
<comment type="similarity">
    <text evidence="6">Belongs to the peptidase M48 family.</text>
</comment>
<evidence type="ECO:0000313" key="10">
    <source>
        <dbReference type="EMBL" id="RKT58772.1"/>
    </source>
</evidence>
<protein>
    <submittedName>
        <fullName evidence="10">Putative metalloprotease</fullName>
    </submittedName>
</protein>
<gene>
    <name evidence="10" type="ORF">DFR40_1800</name>
</gene>
<keyword evidence="5 6" id="KW-0482">Metalloprotease</keyword>
<dbReference type="EMBL" id="RBXP01000014">
    <property type="protein sequence ID" value="RKT58772.1"/>
    <property type="molecule type" value="Genomic_DNA"/>
</dbReference>
<dbReference type="GO" id="GO:0016020">
    <property type="term" value="C:membrane"/>
    <property type="evidence" value="ECO:0007669"/>
    <property type="project" value="TreeGrafter"/>
</dbReference>
<dbReference type="CDD" id="cd07334">
    <property type="entry name" value="M48C_loiP_like"/>
    <property type="match status" value="1"/>
</dbReference>
<keyword evidence="8" id="KW-0732">Signal</keyword>
<dbReference type="Gene3D" id="3.30.2010.10">
    <property type="entry name" value="Metalloproteases ('zincins'), catalytic domain"/>
    <property type="match status" value="1"/>
</dbReference>
<proteinExistence type="inferred from homology"/>
<keyword evidence="11" id="KW-1185">Reference proteome</keyword>
<evidence type="ECO:0000256" key="3">
    <source>
        <dbReference type="ARBA" id="ARBA00022801"/>
    </source>
</evidence>
<comment type="caution">
    <text evidence="10">The sequence shown here is derived from an EMBL/GenBank/DDBJ whole genome shotgun (WGS) entry which is preliminary data.</text>
</comment>
<keyword evidence="3 6" id="KW-0378">Hydrolase</keyword>
<feature type="domain" description="Peptidase M48" evidence="9">
    <location>
        <begin position="93"/>
        <end position="246"/>
    </location>
</feature>
<feature type="chain" id="PRO_5019741297" evidence="8">
    <location>
        <begin position="25"/>
        <end position="248"/>
    </location>
</feature>
<keyword evidence="1 6" id="KW-0645">Protease</keyword>
<keyword evidence="4 6" id="KW-0862">Zinc</keyword>
<feature type="signal peptide" evidence="8">
    <location>
        <begin position="1"/>
        <end position="24"/>
    </location>
</feature>
<evidence type="ECO:0000256" key="8">
    <source>
        <dbReference type="SAM" id="SignalP"/>
    </source>
</evidence>
<feature type="region of interest" description="Disordered" evidence="7">
    <location>
        <begin position="227"/>
        <end position="248"/>
    </location>
</feature>
<feature type="compositionally biased region" description="Basic and acidic residues" evidence="7">
    <location>
        <begin position="239"/>
        <end position="248"/>
    </location>
</feature>
<evidence type="ECO:0000256" key="5">
    <source>
        <dbReference type="ARBA" id="ARBA00023049"/>
    </source>
</evidence>
<evidence type="ECO:0000256" key="2">
    <source>
        <dbReference type="ARBA" id="ARBA00022723"/>
    </source>
</evidence>
<dbReference type="Proteomes" id="UP000270626">
    <property type="component" value="Unassembled WGS sequence"/>
</dbReference>
<dbReference type="GO" id="GO:0046872">
    <property type="term" value="F:metal ion binding"/>
    <property type="evidence" value="ECO:0007669"/>
    <property type="project" value="UniProtKB-KW"/>
</dbReference>
<dbReference type="PANTHER" id="PTHR22726:SF8">
    <property type="entry name" value="METALLOPROTEASE YCAL"/>
    <property type="match status" value="1"/>
</dbReference>
<dbReference type="OrthoDB" id="9810445at2"/>
<evidence type="ECO:0000259" key="9">
    <source>
        <dbReference type="Pfam" id="PF01435"/>
    </source>
</evidence>
<evidence type="ECO:0000256" key="1">
    <source>
        <dbReference type="ARBA" id="ARBA00022670"/>
    </source>
</evidence>
<sequence>MKRRDFVRLVTLFSGVSAVNVALAQFNFGKALEAGKSLLASETLSDADLQAYFDQMAAASDAQNKLAGPQDAYGKRIARLARGLESYDGLKLDIKAYLTPEVNAFAMANGTIRVYSGLMDKFSDDEIRYVVGHEIGHVKAGHTRARIQTAMRTSALRSALSSVGGRTAVLAESQLGDLFEQVVRAQHSQANENEADDLAMQFMKNKGFPASACVSALEKLDALGGGGASWLSTHPSPKARAERMRTQV</sequence>
<dbReference type="Pfam" id="PF01435">
    <property type="entry name" value="Peptidase_M48"/>
    <property type="match status" value="1"/>
</dbReference>
<organism evidence="10 11">
    <name type="scientific">Azonexus fungiphilus</name>
    <dbReference type="NCBI Taxonomy" id="146940"/>
    <lineage>
        <taxon>Bacteria</taxon>
        <taxon>Pseudomonadati</taxon>
        <taxon>Pseudomonadota</taxon>
        <taxon>Betaproteobacteria</taxon>
        <taxon>Rhodocyclales</taxon>
        <taxon>Azonexaceae</taxon>
        <taxon>Azonexus</taxon>
    </lineage>
</organism>
<dbReference type="PANTHER" id="PTHR22726">
    <property type="entry name" value="METALLOENDOPEPTIDASE OMA1"/>
    <property type="match status" value="1"/>
</dbReference>
<dbReference type="InterPro" id="IPR051156">
    <property type="entry name" value="Mito/Outer_Membr_Metalloprot"/>
</dbReference>